<feature type="coiled-coil region" evidence="6">
    <location>
        <begin position="75"/>
        <end position="102"/>
    </location>
</feature>
<evidence type="ECO:0000256" key="1">
    <source>
        <dbReference type="ARBA" id="ARBA00022723"/>
    </source>
</evidence>
<evidence type="ECO:0000256" key="4">
    <source>
        <dbReference type="ARBA" id="ARBA00022833"/>
    </source>
</evidence>
<dbReference type="GO" id="GO:0008270">
    <property type="term" value="F:zinc ion binding"/>
    <property type="evidence" value="ECO:0007669"/>
    <property type="project" value="UniProtKB-KW"/>
</dbReference>
<keyword evidence="3 5" id="KW-0863">Zinc-finger</keyword>
<dbReference type="InterPro" id="IPR036236">
    <property type="entry name" value="Znf_C2H2_sf"/>
</dbReference>
<protein>
    <recommendedName>
        <fullName evidence="8">C2H2-type domain-containing protein</fullName>
    </recommendedName>
</protein>
<keyword evidence="6" id="KW-0175">Coiled coil</keyword>
<dbReference type="Gene3D" id="3.30.160.60">
    <property type="entry name" value="Classic Zinc Finger"/>
    <property type="match status" value="2"/>
</dbReference>
<keyword evidence="1" id="KW-0479">Metal-binding</keyword>
<keyword evidence="10" id="KW-1185">Reference proteome</keyword>
<evidence type="ECO:0000256" key="7">
    <source>
        <dbReference type="SAM" id="MobiDB-lite"/>
    </source>
</evidence>
<keyword evidence="4" id="KW-0862">Zinc</keyword>
<evidence type="ECO:0000313" key="10">
    <source>
        <dbReference type="Proteomes" id="UP001142055"/>
    </source>
</evidence>
<evidence type="ECO:0000313" key="9">
    <source>
        <dbReference type="EMBL" id="KAJ6220621.1"/>
    </source>
</evidence>
<evidence type="ECO:0000259" key="8">
    <source>
        <dbReference type="PROSITE" id="PS50157"/>
    </source>
</evidence>
<dbReference type="SUPFAM" id="SSF57667">
    <property type="entry name" value="beta-beta-alpha zinc fingers"/>
    <property type="match status" value="1"/>
</dbReference>
<evidence type="ECO:0000256" key="3">
    <source>
        <dbReference type="ARBA" id="ARBA00022771"/>
    </source>
</evidence>
<dbReference type="InterPro" id="IPR013087">
    <property type="entry name" value="Znf_C2H2_type"/>
</dbReference>
<feature type="domain" description="C2H2-type" evidence="8">
    <location>
        <begin position="407"/>
        <end position="435"/>
    </location>
</feature>
<feature type="domain" description="C2H2-type" evidence="8">
    <location>
        <begin position="210"/>
        <end position="244"/>
    </location>
</feature>
<reference evidence="9" key="1">
    <citation type="submission" date="2022-12" db="EMBL/GenBank/DDBJ databases">
        <title>Genome assemblies of Blomia tropicalis.</title>
        <authorList>
            <person name="Cui Y."/>
        </authorList>
    </citation>
    <scope>NUCLEOTIDE SEQUENCE</scope>
    <source>
        <tissue evidence="9">Adult mites</tissue>
    </source>
</reference>
<accession>A0A9Q0M736</accession>
<organism evidence="9 10">
    <name type="scientific">Blomia tropicalis</name>
    <name type="common">Mite</name>
    <dbReference type="NCBI Taxonomy" id="40697"/>
    <lineage>
        <taxon>Eukaryota</taxon>
        <taxon>Metazoa</taxon>
        <taxon>Ecdysozoa</taxon>
        <taxon>Arthropoda</taxon>
        <taxon>Chelicerata</taxon>
        <taxon>Arachnida</taxon>
        <taxon>Acari</taxon>
        <taxon>Acariformes</taxon>
        <taxon>Sarcoptiformes</taxon>
        <taxon>Astigmata</taxon>
        <taxon>Glycyphagoidea</taxon>
        <taxon>Echimyopodidae</taxon>
        <taxon>Blomia</taxon>
    </lineage>
</organism>
<dbReference type="PROSITE" id="PS50157">
    <property type="entry name" value="ZINC_FINGER_C2H2_2"/>
    <property type="match status" value="2"/>
</dbReference>
<feature type="region of interest" description="Disordered" evidence="7">
    <location>
        <begin position="459"/>
        <end position="478"/>
    </location>
</feature>
<dbReference type="OMA" id="QHHTHEN"/>
<keyword evidence="2" id="KW-0677">Repeat</keyword>
<dbReference type="EMBL" id="JAPWDV010000002">
    <property type="protein sequence ID" value="KAJ6220621.1"/>
    <property type="molecule type" value="Genomic_DNA"/>
</dbReference>
<dbReference type="PROSITE" id="PS00028">
    <property type="entry name" value="ZINC_FINGER_C2H2_1"/>
    <property type="match status" value="1"/>
</dbReference>
<dbReference type="Proteomes" id="UP001142055">
    <property type="component" value="Chromosome 2"/>
</dbReference>
<dbReference type="SMART" id="SM00355">
    <property type="entry name" value="ZnF_C2H2"/>
    <property type="match status" value="6"/>
</dbReference>
<feature type="compositionally biased region" description="Low complexity" evidence="7">
    <location>
        <begin position="289"/>
        <end position="300"/>
    </location>
</feature>
<evidence type="ECO:0000256" key="6">
    <source>
        <dbReference type="SAM" id="Coils"/>
    </source>
</evidence>
<proteinExistence type="predicted"/>
<sequence length="478" mass="55274">MHNNQQQPQYYHGEVDLAFSSNGSSSSNQSPLYHNQAHRSHLYTKEQANESNKSLHQLSPQLLSMQPELLIQSMQNQYETRLRMLQLEVESLKSEIASINGRKRDSNASTNHNNHTNHIVETYCENIQTKEFICKNCQYKTKSEVSLIIHNANHLVTQRYLHLPTTVFSIRPSGGPFITHMYPCGECSGKFSYTDLYLHIYQHHTHENPFHCDECDLFFMHFEFLDDHQRTEHHRPTTHMKKKHRSYHYHQELSNNNNLASIHSTNQSELVYYSVVKCSKPFSVLGTTNTTTKNGSNWNGQSSDYYHQPTRRRGRGGNNTNSHSTRPQVHDKLIATSSATEEASKSSILKCHFEDCYFTTDSRDRLEFHLIAHNSRFRCPFCPFVSNVLNDIKRHVLKNQKHGGSMYNCPNCNYVTNCDKSFRDHLRTTHLGKQITDQQLVDFIEKLFENRQTLVTNDSSNTTTIVPSSSENQADSPS</sequence>
<evidence type="ECO:0000256" key="2">
    <source>
        <dbReference type="ARBA" id="ARBA00022737"/>
    </source>
</evidence>
<gene>
    <name evidence="9" type="ORF">RDWZM_006433</name>
</gene>
<evidence type="ECO:0000256" key="5">
    <source>
        <dbReference type="PROSITE-ProRule" id="PRU00042"/>
    </source>
</evidence>
<dbReference type="PANTHER" id="PTHR24379">
    <property type="entry name" value="KRAB AND ZINC FINGER DOMAIN-CONTAINING"/>
    <property type="match status" value="1"/>
</dbReference>
<dbReference type="AlphaFoldDB" id="A0A9Q0M736"/>
<dbReference type="PANTHER" id="PTHR24379:SF121">
    <property type="entry name" value="C2H2-TYPE DOMAIN-CONTAINING PROTEIN"/>
    <property type="match status" value="1"/>
</dbReference>
<feature type="region of interest" description="Disordered" evidence="7">
    <location>
        <begin position="289"/>
        <end position="330"/>
    </location>
</feature>
<comment type="caution">
    <text evidence="9">The sequence shown here is derived from an EMBL/GenBank/DDBJ whole genome shotgun (WGS) entry which is preliminary data.</text>
</comment>
<name>A0A9Q0M736_BLOTA</name>